<gene>
    <name evidence="2" type="ORF">GPUH_LOCUS16211</name>
    <name evidence="1" type="ORF">GPUH_LOCUS2608</name>
</gene>
<evidence type="ECO:0000313" key="5">
    <source>
        <dbReference type="WBParaSite" id="GPUH_0001623401-mRNA-1"/>
    </source>
</evidence>
<dbReference type="EMBL" id="UYRT01004037">
    <property type="protein sequence ID" value="VDK35410.1"/>
    <property type="molecule type" value="Genomic_DNA"/>
</dbReference>
<accession>A0A183E5H1</accession>
<dbReference type="AlphaFoldDB" id="A0A183E5H1"/>
<dbReference type="EMBL" id="UYRT01083440">
    <property type="protein sequence ID" value="VDN27454.1"/>
    <property type="molecule type" value="Genomic_DNA"/>
</dbReference>
<evidence type="ECO:0000313" key="3">
    <source>
        <dbReference type="Proteomes" id="UP000271098"/>
    </source>
</evidence>
<dbReference type="WBParaSite" id="GPUH_0000261301-mRNA-1">
    <property type="protein sequence ID" value="GPUH_0000261301-mRNA-1"/>
    <property type="gene ID" value="GPUH_0000261301"/>
</dbReference>
<dbReference type="WBParaSite" id="GPUH_0001623401-mRNA-1">
    <property type="protein sequence ID" value="GPUH_0001623401-mRNA-1"/>
    <property type="gene ID" value="GPUH_0001623401"/>
</dbReference>
<name>A0A183E5H1_9BILA</name>
<dbReference type="Proteomes" id="UP000271098">
    <property type="component" value="Unassembled WGS sequence"/>
</dbReference>
<reference evidence="1 3" key="2">
    <citation type="submission" date="2018-11" db="EMBL/GenBank/DDBJ databases">
        <authorList>
            <consortium name="Pathogen Informatics"/>
        </authorList>
    </citation>
    <scope>NUCLEOTIDE SEQUENCE [LARGE SCALE GENOMIC DNA]</scope>
</reference>
<organism evidence="5">
    <name type="scientific">Gongylonema pulchrum</name>
    <dbReference type="NCBI Taxonomy" id="637853"/>
    <lineage>
        <taxon>Eukaryota</taxon>
        <taxon>Metazoa</taxon>
        <taxon>Ecdysozoa</taxon>
        <taxon>Nematoda</taxon>
        <taxon>Chromadorea</taxon>
        <taxon>Rhabditida</taxon>
        <taxon>Spirurina</taxon>
        <taxon>Spiruromorpha</taxon>
        <taxon>Spiruroidea</taxon>
        <taxon>Gongylonematidae</taxon>
        <taxon>Gongylonema</taxon>
    </lineage>
</organism>
<keyword evidence="3" id="KW-1185">Reference proteome</keyword>
<proteinExistence type="predicted"/>
<evidence type="ECO:0000313" key="4">
    <source>
        <dbReference type="WBParaSite" id="GPUH_0000261301-mRNA-1"/>
    </source>
</evidence>
<reference evidence="4 5" key="1">
    <citation type="submission" date="2016-06" db="UniProtKB">
        <authorList>
            <consortium name="WormBaseParasite"/>
        </authorList>
    </citation>
    <scope>IDENTIFICATION</scope>
</reference>
<evidence type="ECO:0000313" key="2">
    <source>
        <dbReference type="EMBL" id="VDN27454.1"/>
    </source>
</evidence>
<protein>
    <submittedName>
        <fullName evidence="4 5">Phage protein</fullName>
    </submittedName>
</protein>
<evidence type="ECO:0000313" key="1">
    <source>
        <dbReference type="EMBL" id="VDK35410.1"/>
    </source>
</evidence>
<sequence length="66" mass="7834">MLKTTTPIKTGNHQAELTLFHKPINVFEDRKYSKWLAAKADMEPEDFTEAKFFHLRLLPEEYCYAE</sequence>